<dbReference type="RefSeq" id="XP_003646574.1">
    <property type="nucleotide sequence ID" value="XM_003646526.1"/>
</dbReference>
<comment type="subcellular location">
    <subcellularLocation>
        <location evidence="1">Nucleus</location>
    </subcellularLocation>
</comment>
<evidence type="ECO:0000256" key="2">
    <source>
        <dbReference type="ARBA" id="ARBA00019062"/>
    </source>
</evidence>
<evidence type="ECO:0000256" key="5">
    <source>
        <dbReference type="ARBA" id="ARBA00033464"/>
    </source>
</evidence>
<dbReference type="OMA" id="DNHDKNW"/>
<evidence type="ECO:0000259" key="7">
    <source>
        <dbReference type="Pfam" id="PF09468"/>
    </source>
</evidence>
<dbReference type="GO" id="GO:0005654">
    <property type="term" value="C:nucleoplasm"/>
    <property type="evidence" value="ECO:0007669"/>
    <property type="project" value="TreeGrafter"/>
</dbReference>
<name>G8JSN5_ERECY</name>
<comment type="function">
    <text evidence="4">Non catalytic subunit of RNase H2, an endonuclease that specifically degrades the RNA of RNA:DNA hybrids. Participates in DNA replication, possibly by mediating the removal of lagging-strand Okazaki fragment RNA primers during DNA replication. Mediates the excision of single ribonucleotides from DNA:RNA duplexes.</text>
</comment>
<dbReference type="Pfam" id="PF17745">
    <property type="entry name" value="Ydr279_N"/>
    <property type="match status" value="1"/>
</dbReference>
<evidence type="ECO:0000256" key="3">
    <source>
        <dbReference type="ARBA" id="ARBA00023242"/>
    </source>
</evidence>
<evidence type="ECO:0000313" key="10">
    <source>
        <dbReference type="Proteomes" id="UP000006790"/>
    </source>
</evidence>
<keyword evidence="3" id="KW-0539">Nucleus</keyword>
<proteinExistence type="predicted"/>
<dbReference type="InterPro" id="IPR019024">
    <property type="entry name" value="RNase_H2_suB_wHTH"/>
</dbReference>
<dbReference type="eggNOG" id="ENOG502RB2X">
    <property type="taxonomic scope" value="Eukaryota"/>
</dbReference>
<dbReference type="HOGENOM" id="CLU_802143_0_0_1"/>
<gene>
    <name evidence="9" type="ordered locus">Ecym_4740</name>
</gene>
<reference evidence="10" key="1">
    <citation type="journal article" date="2012" name="G3 (Bethesda)">
        <title>Pichia sorbitophila, an interspecies yeast hybrid reveals early steps of genome resolution following polyploidization.</title>
        <authorList>
            <person name="Leh Louis V."/>
            <person name="Despons L."/>
            <person name="Friedrich A."/>
            <person name="Martin T."/>
            <person name="Durrens P."/>
            <person name="Casaregola S."/>
            <person name="Neuveglise C."/>
            <person name="Fairhead C."/>
            <person name="Marck C."/>
            <person name="Cruz J.A."/>
            <person name="Straub M.L."/>
            <person name="Kugler V."/>
            <person name="Sacerdot C."/>
            <person name="Uzunov Z."/>
            <person name="Thierry A."/>
            <person name="Weiss S."/>
            <person name="Bleykasten C."/>
            <person name="De Montigny J."/>
            <person name="Jacques N."/>
            <person name="Jung P."/>
            <person name="Lemaire M."/>
            <person name="Mallet S."/>
            <person name="Morel G."/>
            <person name="Richard G.F."/>
            <person name="Sarkar A."/>
            <person name="Savel G."/>
            <person name="Schacherer J."/>
            <person name="Seret M.L."/>
            <person name="Talla E."/>
            <person name="Samson G."/>
            <person name="Jubin C."/>
            <person name="Poulain J."/>
            <person name="Vacherie B."/>
            <person name="Barbe V."/>
            <person name="Pelletier E."/>
            <person name="Sherman D.J."/>
            <person name="Westhof E."/>
            <person name="Weissenbach J."/>
            <person name="Baret P.V."/>
            <person name="Wincker P."/>
            <person name="Gaillardin C."/>
            <person name="Dujon B."/>
            <person name="Souciet J.L."/>
        </authorList>
    </citation>
    <scope>NUCLEOTIDE SEQUENCE [LARGE SCALE GENOMIC DNA]</scope>
    <source>
        <strain evidence="10">CBS 270.75 / DBVPG 7215 / KCTC 17166 / NRRL Y-17582</strain>
    </source>
</reference>
<dbReference type="STRING" id="931890.G8JSN5"/>
<dbReference type="GO" id="GO:0006401">
    <property type="term" value="P:RNA catabolic process"/>
    <property type="evidence" value="ECO:0007669"/>
    <property type="project" value="EnsemblFungi"/>
</dbReference>
<dbReference type="EMBL" id="CP002500">
    <property type="protein sequence ID" value="AET39757.1"/>
    <property type="molecule type" value="Genomic_DNA"/>
</dbReference>
<dbReference type="KEGG" id="erc:Ecym_4740"/>
<dbReference type="GO" id="GO:0004523">
    <property type="term" value="F:RNA-DNA hybrid ribonuclease activity"/>
    <property type="evidence" value="ECO:0007669"/>
    <property type="project" value="EnsemblFungi"/>
</dbReference>
<feature type="domain" description="Rnh202 triple barrel" evidence="8">
    <location>
        <begin position="16"/>
        <end position="115"/>
    </location>
</feature>
<feature type="coiled-coil region" evidence="6">
    <location>
        <begin position="267"/>
        <end position="294"/>
    </location>
</feature>
<organism evidence="9 10">
    <name type="scientific">Eremothecium cymbalariae (strain CBS 270.75 / DBVPG 7215 / KCTC 17166 / NRRL Y-17582)</name>
    <name type="common">Yeast</name>
    <dbReference type="NCBI Taxonomy" id="931890"/>
    <lineage>
        <taxon>Eukaryota</taxon>
        <taxon>Fungi</taxon>
        <taxon>Dikarya</taxon>
        <taxon>Ascomycota</taxon>
        <taxon>Saccharomycotina</taxon>
        <taxon>Saccharomycetes</taxon>
        <taxon>Saccharomycetales</taxon>
        <taxon>Saccharomycetaceae</taxon>
        <taxon>Eremothecium</taxon>
    </lineage>
</organism>
<dbReference type="InParanoid" id="G8JSN5"/>
<dbReference type="GeneID" id="11470241"/>
<dbReference type="InterPro" id="IPR040456">
    <property type="entry name" value="RNase_H2_suB"/>
</dbReference>
<dbReference type="PANTHER" id="PTHR13383">
    <property type="entry name" value="RIBONUCLEASE H2 SUBUNIT B"/>
    <property type="match status" value="1"/>
</dbReference>
<dbReference type="FunCoup" id="G8JSN5">
    <property type="interactions" value="87"/>
</dbReference>
<dbReference type="Pfam" id="PF09468">
    <property type="entry name" value="RNase_H2-Ydr279"/>
    <property type="match status" value="1"/>
</dbReference>
<dbReference type="AlphaFoldDB" id="G8JSN5"/>
<evidence type="ECO:0000259" key="8">
    <source>
        <dbReference type="Pfam" id="PF17745"/>
    </source>
</evidence>
<dbReference type="PANTHER" id="PTHR13383:SF11">
    <property type="entry name" value="RIBONUCLEASE H2 SUBUNIT B"/>
    <property type="match status" value="1"/>
</dbReference>
<dbReference type="Gene3D" id="1.10.20.120">
    <property type="match status" value="1"/>
</dbReference>
<sequence length="339" mass="39237">MPPVLDGVVPEVGVFILPKCVSDAKVTVFELPHPSNNRSKKPIRVFIHNDVVYQLQTQKFSHGCPYTKEEDKANDRYHYTADNQTYKSAIVLNEHNPEESFVLESGTFEYHTKYDLTFSLCRYFYRSNVVDSEEDYIPDIIPTNTKPDFNFLTVRDWHDQLIDQDVPEWCHVPLSVLETSLERICDIVEEREENYFKINPEKITKWLAQKVLKILKVFPSSLPLPDDIPEEYLNDIKLAWSTNLLISLLPQQVYWMLRNYSDPEADIKNAFNVLEKYRAEITDKQKENNILIKAVMSAGLQQGSYNAGRQPRLATNTKAPTKKKVALGKGAIDAFFKKR</sequence>
<dbReference type="Proteomes" id="UP000006790">
    <property type="component" value="Chromosome 4"/>
</dbReference>
<dbReference type="OrthoDB" id="29098at2759"/>
<evidence type="ECO:0000313" key="9">
    <source>
        <dbReference type="EMBL" id="AET39757.1"/>
    </source>
</evidence>
<accession>G8JSN5</accession>
<dbReference type="GO" id="GO:0032299">
    <property type="term" value="C:ribonuclease H2 complex"/>
    <property type="evidence" value="ECO:0007669"/>
    <property type="project" value="EnsemblFungi"/>
</dbReference>
<protein>
    <recommendedName>
        <fullName evidence="2">Ribonuclease H2 subunit B</fullName>
    </recommendedName>
    <alternativeName>
        <fullName evidence="5">Ribonuclease HI subunit B</fullName>
    </alternativeName>
</protein>
<evidence type="ECO:0000256" key="1">
    <source>
        <dbReference type="ARBA" id="ARBA00004123"/>
    </source>
</evidence>
<keyword evidence="6" id="KW-0175">Coiled coil</keyword>
<feature type="domain" description="Ribonuclease H2 subunit B wHTH" evidence="7">
    <location>
        <begin position="118"/>
        <end position="258"/>
    </location>
</feature>
<evidence type="ECO:0000256" key="4">
    <source>
        <dbReference type="ARBA" id="ARBA00024778"/>
    </source>
</evidence>
<keyword evidence="10" id="KW-1185">Reference proteome</keyword>
<dbReference type="InterPro" id="IPR041195">
    <property type="entry name" value="Rnh202_N"/>
</dbReference>
<dbReference type="CDD" id="cd09270">
    <property type="entry name" value="RNase_H2-B"/>
    <property type="match status" value="1"/>
</dbReference>
<evidence type="ECO:0000256" key="6">
    <source>
        <dbReference type="SAM" id="Coils"/>
    </source>
</evidence>